<protein>
    <recommendedName>
        <fullName evidence="2">Alanine--tRNA ligase</fullName>
    </recommendedName>
</protein>
<sequence length="269" mass="28532">MLHVEALPDGRQAVLLDLTPVHPVDFAWPDQGADRAWLQVGADQVPVLDCVVGAVKDGRLHLGGAIPVKKGTEGWAFVVAHIVGPEAAVEEGAVVGVQVDASHRAALSAGHTGCHLASLALNRELAGAWRKDVALDAAGHPNFDALAIDTSTILPDGSRDVYRLGKSLRRRGFQPEELLGRLPDVTDRVNAVLAQWTASHAAVAVEREGRGLTDLRRWTCALPEGTVSIPCGGTHVSSLAELVEVRVHLQAEEAAGAVVVTMDTRSLRR</sequence>
<proteinExistence type="predicted"/>
<accession>A0A078MR75</accession>
<dbReference type="InterPro" id="IPR018163">
    <property type="entry name" value="Thr/Ala-tRNA-synth_IIc_edit"/>
</dbReference>
<evidence type="ECO:0000313" key="1">
    <source>
        <dbReference type="EMBL" id="CEA07366.1"/>
    </source>
</evidence>
<dbReference type="PATRIC" id="fig|1461584.3.peg.668"/>
<evidence type="ECO:0008006" key="2">
    <source>
        <dbReference type="Google" id="ProtNLM"/>
    </source>
</evidence>
<name>A0A078MR75_9MICC</name>
<dbReference type="Gene3D" id="3.30.980.10">
    <property type="entry name" value="Threonyl-trna Synthetase, Chain A, domain 2"/>
    <property type="match status" value="1"/>
</dbReference>
<dbReference type="EMBL" id="LN483070">
    <property type="protein sequence ID" value="CEA07366.1"/>
    <property type="molecule type" value="Genomic_DNA"/>
</dbReference>
<dbReference type="SUPFAM" id="SSF55186">
    <property type="entry name" value="ThrRS/AlaRS common domain"/>
    <property type="match status" value="1"/>
</dbReference>
<gene>
    <name evidence="1" type="ORF">BN1051_00679</name>
</gene>
<dbReference type="GO" id="GO:0000166">
    <property type="term" value="F:nucleotide binding"/>
    <property type="evidence" value="ECO:0007669"/>
    <property type="project" value="InterPro"/>
</dbReference>
<organism evidence="1">
    <name type="scientific">Arthrobacter saudimassiliensis</name>
    <dbReference type="NCBI Taxonomy" id="1461584"/>
    <lineage>
        <taxon>Bacteria</taxon>
        <taxon>Bacillati</taxon>
        <taxon>Actinomycetota</taxon>
        <taxon>Actinomycetes</taxon>
        <taxon>Micrococcales</taxon>
        <taxon>Micrococcaceae</taxon>
        <taxon>Arthrobacter</taxon>
    </lineage>
</organism>
<reference evidence="1" key="1">
    <citation type="submission" date="2014-07" db="EMBL/GenBank/DDBJ databases">
        <authorList>
            <person name="Urmite Genomes Urmite Genomes"/>
        </authorList>
    </citation>
    <scope>NUCLEOTIDE SEQUENCE</scope>
    <source>
        <strain evidence="1">11W110_air</strain>
    </source>
</reference>
<dbReference type="AlphaFoldDB" id="A0A078MR75"/>